<feature type="region of interest" description="Disordered" evidence="1">
    <location>
        <begin position="1"/>
        <end position="34"/>
    </location>
</feature>
<name>A0ABD3ATA4_9GENT</name>
<dbReference type="AlphaFoldDB" id="A0ABD3ATA4"/>
<protein>
    <submittedName>
        <fullName evidence="2">Uncharacterized protein</fullName>
    </submittedName>
</protein>
<dbReference type="EMBL" id="JBJUIK010000002">
    <property type="protein sequence ID" value="KAL3534434.1"/>
    <property type="molecule type" value="Genomic_DNA"/>
</dbReference>
<accession>A0ABD3ATA4</accession>
<evidence type="ECO:0000313" key="2">
    <source>
        <dbReference type="EMBL" id="KAL3534434.1"/>
    </source>
</evidence>
<sequence length="249" mass="28222">MENRRGGLKGDTYFSSGVPRRRPFNKKPPTGSWQPAVPSWEKKFCKVIGTLDWETILYMKKFVYLHENVVKWDDSAGEEAFHNAKKRFLAEMHGLPCDITLPDPDLYIDQVDWDAKVDAALLSELECRSVVPDMAQRNEQVVIFGDSLLLNQGFSASGWGECEEDFKKDTNAPSHNDDSQWGRRTTKENSWEDSANNARVPDVDAGRFMSRYKTSRFHGNEQQGSVMPGGMATAAKGELFFMKAQLQNT</sequence>
<dbReference type="PANTHER" id="PTHR34567:SF3">
    <property type="entry name" value="FK506-BINDING-LIKE PROTEIN"/>
    <property type="match status" value="1"/>
</dbReference>
<feature type="region of interest" description="Disordered" evidence="1">
    <location>
        <begin position="165"/>
        <end position="199"/>
    </location>
</feature>
<keyword evidence="3" id="KW-1185">Reference proteome</keyword>
<evidence type="ECO:0000313" key="3">
    <source>
        <dbReference type="Proteomes" id="UP001630127"/>
    </source>
</evidence>
<reference evidence="2 3" key="1">
    <citation type="submission" date="2024-11" db="EMBL/GenBank/DDBJ databases">
        <title>A near-complete genome assembly of Cinchona calisaya.</title>
        <authorList>
            <person name="Lian D.C."/>
            <person name="Zhao X.W."/>
            <person name="Wei L."/>
        </authorList>
    </citation>
    <scope>NUCLEOTIDE SEQUENCE [LARGE SCALE GENOMIC DNA]</scope>
    <source>
        <tissue evidence="2">Nenye</tissue>
    </source>
</reference>
<dbReference type="Proteomes" id="UP001630127">
    <property type="component" value="Unassembled WGS sequence"/>
</dbReference>
<feature type="compositionally biased region" description="Basic and acidic residues" evidence="1">
    <location>
        <begin position="165"/>
        <end position="190"/>
    </location>
</feature>
<evidence type="ECO:0000256" key="1">
    <source>
        <dbReference type="SAM" id="MobiDB-lite"/>
    </source>
</evidence>
<dbReference type="PANTHER" id="PTHR34567">
    <property type="entry name" value="FK506-BINDING-LIKE PROTEIN"/>
    <property type="match status" value="1"/>
</dbReference>
<comment type="caution">
    <text evidence="2">The sequence shown here is derived from an EMBL/GenBank/DDBJ whole genome shotgun (WGS) entry which is preliminary data.</text>
</comment>
<gene>
    <name evidence="2" type="ORF">ACH5RR_002895</name>
</gene>
<organism evidence="2 3">
    <name type="scientific">Cinchona calisaya</name>
    <dbReference type="NCBI Taxonomy" id="153742"/>
    <lineage>
        <taxon>Eukaryota</taxon>
        <taxon>Viridiplantae</taxon>
        <taxon>Streptophyta</taxon>
        <taxon>Embryophyta</taxon>
        <taxon>Tracheophyta</taxon>
        <taxon>Spermatophyta</taxon>
        <taxon>Magnoliopsida</taxon>
        <taxon>eudicotyledons</taxon>
        <taxon>Gunneridae</taxon>
        <taxon>Pentapetalae</taxon>
        <taxon>asterids</taxon>
        <taxon>lamiids</taxon>
        <taxon>Gentianales</taxon>
        <taxon>Rubiaceae</taxon>
        <taxon>Cinchonoideae</taxon>
        <taxon>Cinchoneae</taxon>
        <taxon>Cinchona</taxon>
    </lineage>
</organism>
<proteinExistence type="predicted"/>